<dbReference type="EMBL" id="CH480818">
    <property type="protein sequence ID" value="EDW52601.1"/>
    <property type="molecule type" value="Genomic_DNA"/>
</dbReference>
<evidence type="ECO:0000313" key="4">
    <source>
        <dbReference type="EMBL" id="EDW52601.1"/>
    </source>
</evidence>
<feature type="coiled-coil region" evidence="1">
    <location>
        <begin position="269"/>
        <end position="300"/>
    </location>
</feature>
<dbReference type="PhylomeDB" id="B4HX56"/>
<dbReference type="HOGENOM" id="CLU_470327_0_0_1"/>
<reference evidence="4 5" key="1">
    <citation type="journal article" date="2007" name="Nature">
        <title>Evolution of genes and genomes on the Drosophila phylogeny.</title>
        <authorList>
            <consortium name="Drosophila 12 Genomes Consortium"/>
            <person name="Clark A.G."/>
            <person name="Eisen M.B."/>
            <person name="Smith D.R."/>
            <person name="Bergman C.M."/>
            <person name="Oliver B."/>
            <person name="Markow T.A."/>
            <person name="Kaufman T.C."/>
            <person name="Kellis M."/>
            <person name="Gelbart W."/>
            <person name="Iyer V.N."/>
            <person name="Pollard D.A."/>
            <person name="Sackton T.B."/>
            <person name="Larracuente A.M."/>
            <person name="Singh N.D."/>
            <person name="Abad J.P."/>
            <person name="Abt D.N."/>
            <person name="Adryan B."/>
            <person name="Aguade M."/>
            <person name="Akashi H."/>
            <person name="Anderson W.W."/>
            <person name="Aquadro C.F."/>
            <person name="Ardell D.H."/>
            <person name="Arguello R."/>
            <person name="Artieri C.G."/>
            <person name="Barbash D.A."/>
            <person name="Barker D."/>
            <person name="Barsanti P."/>
            <person name="Batterham P."/>
            <person name="Batzoglou S."/>
            <person name="Begun D."/>
            <person name="Bhutkar A."/>
            <person name="Blanco E."/>
            <person name="Bosak S.A."/>
            <person name="Bradley R.K."/>
            <person name="Brand A.D."/>
            <person name="Brent M.R."/>
            <person name="Brooks A.N."/>
            <person name="Brown R.H."/>
            <person name="Butlin R.K."/>
            <person name="Caggese C."/>
            <person name="Calvi B.R."/>
            <person name="Bernardo de Carvalho A."/>
            <person name="Caspi A."/>
            <person name="Castrezana S."/>
            <person name="Celniker S.E."/>
            <person name="Chang J.L."/>
            <person name="Chapple C."/>
            <person name="Chatterji S."/>
            <person name="Chinwalla A."/>
            <person name="Civetta A."/>
            <person name="Clifton S.W."/>
            <person name="Comeron J.M."/>
            <person name="Costello J.C."/>
            <person name="Coyne J.A."/>
            <person name="Daub J."/>
            <person name="David R.G."/>
            <person name="Delcher A.L."/>
            <person name="Delehaunty K."/>
            <person name="Do C.B."/>
            <person name="Ebling H."/>
            <person name="Edwards K."/>
            <person name="Eickbush T."/>
            <person name="Evans J.D."/>
            <person name="Filipski A."/>
            <person name="Findeiss S."/>
            <person name="Freyhult E."/>
            <person name="Fulton L."/>
            <person name="Fulton R."/>
            <person name="Garcia A.C."/>
            <person name="Gardiner A."/>
            <person name="Garfield D.A."/>
            <person name="Garvin B.E."/>
            <person name="Gibson G."/>
            <person name="Gilbert D."/>
            <person name="Gnerre S."/>
            <person name="Godfrey J."/>
            <person name="Good R."/>
            <person name="Gotea V."/>
            <person name="Gravely B."/>
            <person name="Greenberg A.J."/>
            <person name="Griffiths-Jones S."/>
            <person name="Gross S."/>
            <person name="Guigo R."/>
            <person name="Gustafson E.A."/>
            <person name="Haerty W."/>
            <person name="Hahn M.W."/>
            <person name="Halligan D.L."/>
            <person name="Halpern A.L."/>
            <person name="Halter G.M."/>
            <person name="Han M.V."/>
            <person name="Heger A."/>
            <person name="Hillier L."/>
            <person name="Hinrichs A.S."/>
            <person name="Holmes I."/>
            <person name="Hoskins R.A."/>
            <person name="Hubisz M.J."/>
            <person name="Hultmark D."/>
            <person name="Huntley M.A."/>
            <person name="Jaffe D.B."/>
            <person name="Jagadeeshan S."/>
            <person name="Jeck W.R."/>
            <person name="Johnson J."/>
            <person name="Jones C.D."/>
            <person name="Jordan W.C."/>
            <person name="Karpen G.H."/>
            <person name="Kataoka E."/>
            <person name="Keightley P.D."/>
            <person name="Kheradpour P."/>
            <person name="Kirkness E.F."/>
            <person name="Koerich L.B."/>
            <person name="Kristiansen K."/>
            <person name="Kudrna D."/>
            <person name="Kulathinal R.J."/>
            <person name="Kumar S."/>
            <person name="Kwok R."/>
            <person name="Lander E."/>
            <person name="Langley C.H."/>
            <person name="Lapoint R."/>
            <person name="Lazzaro B.P."/>
            <person name="Lee S.J."/>
            <person name="Levesque L."/>
            <person name="Li R."/>
            <person name="Lin C.F."/>
            <person name="Lin M.F."/>
            <person name="Lindblad-Toh K."/>
            <person name="Llopart A."/>
            <person name="Long M."/>
            <person name="Low L."/>
            <person name="Lozovsky E."/>
            <person name="Lu J."/>
            <person name="Luo M."/>
            <person name="Machado C.A."/>
            <person name="Makalowski W."/>
            <person name="Marzo M."/>
            <person name="Matsuda M."/>
            <person name="Matzkin L."/>
            <person name="McAllister B."/>
            <person name="McBride C.S."/>
            <person name="McKernan B."/>
            <person name="McKernan K."/>
            <person name="Mendez-Lago M."/>
            <person name="Minx P."/>
            <person name="Mollenhauer M.U."/>
            <person name="Montooth K."/>
            <person name="Mount S.M."/>
            <person name="Mu X."/>
            <person name="Myers E."/>
            <person name="Negre B."/>
            <person name="Newfeld S."/>
            <person name="Nielsen R."/>
            <person name="Noor M.A."/>
            <person name="O'Grady P."/>
            <person name="Pachter L."/>
            <person name="Papaceit M."/>
            <person name="Parisi M.J."/>
            <person name="Parisi M."/>
            <person name="Parts L."/>
            <person name="Pedersen J.S."/>
            <person name="Pesole G."/>
            <person name="Phillippy A.M."/>
            <person name="Ponting C.P."/>
            <person name="Pop M."/>
            <person name="Porcelli D."/>
            <person name="Powell J.R."/>
            <person name="Prohaska S."/>
            <person name="Pruitt K."/>
            <person name="Puig M."/>
            <person name="Quesneville H."/>
            <person name="Ram K.R."/>
            <person name="Rand D."/>
            <person name="Rasmussen M.D."/>
            <person name="Reed L.K."/>
            <person name="Reenan R."/>
            <person name="Reily A."/>
            <person name="Remington K.A."/>
            <person name="Rieger T.T."/>
            <person name="Ritchie M.G."/>
            <person name="Robin C."/>
            <person name="Rogers Y.H."/>
            <person name="Rohde C."/>
            <person name="Rozas J."/>
            <person name="Rubenfield M.J."/>
            <person name="Ruiz A."/>
            <person name="Russo S."/>
            <person name="Salzberg S.L."/>
            <person name="Sanchez-Gracia A."/>
            <person name="Saranga D.J."/>
            <person name="Sato H."/>
            <person name="Schaeffer S.W."/>
            <person name="Schatz M.C."/>
            <person name="Schlenke T."/>
            <person name="Schwartz R."/>
            <person name="Segarra C."/>
            <person name="Singh R.S."/>
            <person name="Sirot L."/>
            <person name="Sirota M."/>
            <person name="Sisneros N.B."/>
            <person name="Smith C.D."/>
            <person name="Smith T.F."/>
            <person name="Spieth J."/>
            <person name="Stage D.E."/>
            <person name="Stark A."/>
            <person name="Stephan W."/>
            <person name="Strausberg R.L."/>
            <person name="Strempel S."/>
            <person name="Sturgill D."/>
            <person name="Sutton G."/>
            <person name="Sutton G.G."/>
            <person name="Tao W."/>
            <person name="Teichmann S."/>
            <person name="Tobari Y.N."/>
            <person name="Tomimura Y."/>
            <person name="Tsolas J.M."/>
            <person name="Valente V.L."/>
            <person name="Venter E."/>
            <person name="Venter J.C."/>
            <person name="Vicario S."/>
            <person name="Vieira F.G."/>
            <person name="Vilella A.J."/>
            <person name="Villasante A."/>
            <person name="Walenz B."/>
            <person name="Wang J."/>
            <person name="Wasserman M."/>
            <person name="Watts T."/>
            <person name="Wilson D."/>
            <person name="Wilson R.K."/>
            <person name="Wing R.A."/>
            <person name="Wolfner M.F."/>
            <person name="Wong A."/>
            <person name="Wong G.K."/>
            <person name="Wu C.I."/>
            <person name="Wu G."/>
            <person name="Yamamoto D."/>
            <person name="Yang H.P."/>
            <person name="Yang S.P."/>
            <person name="Yorke J.A."/>
            <person name="Yoshida K."/>
            <person name="Zdobnov E."/>
            <person name="Zhang P."/>
            <person name="Zhang Y."/>
            <person name="Zimin A.V."/>
            <person name="Baldwin J."/>
            <person name="Abdouelleil A."/>
            <person name="Abdulkadir J."/>
            <person name="Abebe A."/>
            <person name="Abera B."/>
            <person name="Abreu J."/>
            <person name="Acer S.C."/>
            <person name="Aftuck L."/>
            <person name="Alexander A."/>
            <person name="An P."/>
            <person name="Anderson E."/>
            <person name="Anderson S."/>
            <person name="Arachi H."/>
            <person name="Azer M."/>
            <person name="Bachantsang P."/>
            <person name="Barry A."/>
            <person name="Bayul T."/>
            <person name="Berlin A."/>
            <person name="Bessette D."/>
            <person name="Bloom T."/>
            <person name="Blye J."/>
            <person name="Boguslavskiy L."/>
            <person name="Bonnet C."/>
            <person name="Boukhgalter B."/>
            <person name="Bourzgui I."/>
            <person name="Brown A."/>
            <person name="Cahill P."/>
            <person name="Channer S."/>
            <person name="Cheshatsang Y."/>
            <person name="Chuda L."/>
            <person name="Citroen M."/>
            <person name="Collymore A."/>
            <person name="Cooke P."/>
            <person name="Costello M."/>
            <person name="D'Aco K."/>
            <person name="Daza R."/>
            <person name="De Haan G."/>
            <person name="DeGray S."/>
            <person name="DeMaso C."/>
            <person name="Dhargay N."/>
            <person name="Dooley K."/>
            <person name="Dooley E."/>
            <person name="Doricent M."/>
            <person name="Dorje P."/>
            <person name="Dorjee K."/>
            <person name="Dupes A."/>
            <person name="Elong R."/>
            <person name="Falk J."/>
            <person name="Farina A."/>
            <person name="Faro S."/>
            <person name="Ferguson D."/>
            <person name="Fisher S."/>
            <person name="Foley C.D."/>
            <person name="Franke A."/>
            <person name="Friedrich D."/>
            <person name="Gadbois L."/>
            <person name="Gearin G."/>
            <person name="Gearin C.R."/>
            <person name="Giannoukos G."/>
            <person name="Goode T."/>
            <person name="Graham J."/>
            <person name="Grandbois E."/>
            <person name="Grewal S."/>
            <person name="Gyaltsen K."/>
            <person name="Hafez N."/>
            <person name="Hagos B."/>
            <person name="Hall J."/>
            <person name="Henson C."/>
            <person name="Hollinger A."/>
            <person name="Honan T."/>
            <person name="Huard M.D."/>
            <person name="Hughes L."/>
            <person name="Hurhula B."/>
            <person name="Husby M.E."/>
            <person name="Kamat A."/>
            <person name="Kanga B."/>
            <person name="Kashin S."/>
            <person name="Khazanovich D."/>
            <person name="Kisner P."/>
            <person name="Lance K."/>
            <person name="Lara M."/>
            <person name="Lee W."/>
            <person name="Lennon N."/>
            <person name="Letendre F."/>
            <person name="LeVine R."/>
            <person name="Lipovsky A."/>
            <person name="Liu X."/>
            <person name="Liu J."/>
            <person name="Liu S."/>
            <person name="Lokyitsang T."/>
            <person name="Lokyitsang Y."/>
            <person name="Lubonja R."/>
            <person name="Lui A."/>
            <person name="MacDonald P."/>
            <person name="Magnisalis V."/>
            <person name="Maru K."/>
            <person name="Matthews C."/>
            <person name="McCusker W."/>
            <person name="McDonough S."/>
            <person name="Mehta T."/>
            <person name="Meldrim J."/>
            <person name="Meneus L."/>
            <person name="Mihai O."/>
            <person name="Mihalev A."/>
            <person name="Mihova T."/>
            <person name="Mittelman R."/>
            <person name="Mlenga V."/>
            <person name="Montmayeur A."/>
            <person name="Mulrain L."/>
            <person name="Navidi A."/>
            <person name="Naylor J."/>
            <person name="Negash T."/>
            <person name="Nguyen T."/>
            <person name="Nguyen N."/>
            <person name="Nicol R."/>
            <person name="Norbu C."/>
            <person name="Norbu N."/>
            <person name="Novod N."/>
            <person name="O'Neill B."/>
            <person name="Osman S."/>
            <person name="Markiewicz E."/>
            <person name="Oyono O.L."/>
            <person name="Patti C."/>
            <person name="Phunkhang P."/>
            <person name="Pierre F."/>
            <person name="Priest M."/>
            <person name="Raghuraman S."/>
            <person name="Rege F."/>
            <person name="Reyes R."/>
            <person name="Rise C."/>
            <person name="Rogov P."/>
            <person name="Ross K."/>
            <person name="Ryan E."/>
            <person name="Settipalli S."/>
            <person name="Shea T."/>
            <person name="Sherpa N."/>
            <person name="Shi L."/>
            <person name="Shih D."/>
            <person name="Sparrow T."/>
            <person name="Spaulding J."/>
            <person name="Stalker J."/>
            <person name="Stange-Thomann N."/>
            <person name="Stavropoulos S."/>
            <person name="Stone C."/>
            <person name="Strader C."/>
            <person name="Tesfaye S."/>
            <person name="Thomson T."/>
            <person name="Thoulutsang Y."/>
            <person name="Thoulutsang D."/>
            <person name="Topham K."/>
            <person name="Topping I."/>
            <person name="Tsamla T."/>
            <person name="Vassiliev H."/>
            <person name="Vo A."/>
            <person name="Wangchuk T."/>
            <person name="Wangdi T."/>
            <person name="Weiand M."/>
            <person name="Wilkinson J."/>
            <person name="Wilson A."/>
            <person name="Yadav S."/>
            <person name="Young G."/>
            <person name="Yu Q."/>
            <person name="Zembek L."/>
            <person name="Zhong D."/>
            <person name="Zimmer A."/>
            <person name="Zwirko Z."/>
            <person name="Jaffe D.B."/>
            <person name="Alvarez P."/>
            <person name="Brockman W."/>
            <person name="Butler J."/>
            <person name="Chin C."/>
            <person name="Gnerre S."/>
            <person name="Grabherr M."/>
            <person name="Kleber M."/>
            <person name="Mauceli E."/>
            <person name="MacCallum I."/>
        </authorList>
    </citation>
    <scope>NUCLEOTIDE SEQUENCE [LARGE SCALE GENOMIC DNA]</scope>
    <source>
        <strain evidence="5">Rob3c / Tucson 14021-0248.25</strain>
    </source>
</reference>
<name>B4HX56_DROSE</name>
<feature type="coiled-coil region" evidence="1">
    <location>
        <begin position="404"/>
        <end position="492"/>
    </location>
</feature>
<dbReference type="OMA" id="NIRMRFD"/>
<sequence length="506" mass="58939">MDSEMGNTSDHEGQMSVSSDSNIRMRFDILQTLRNIPDWDELSDIGTSDQNQGIDKSVEMQQVPGSELEQLQIPLARRSLSSSAESLIPSETNYEAPSSQNDDDVQGPEIPSPSGLESDDESDWRRLGMQFKSSHVATFKDITSVSRSSIASLNSIRTTLSIGQLVQSYLDGLIEKVVDIFVNSEYLRKKNLDKSKLMNRLLKEVDDHHWESHDNNLLTKRLAEHHLRRFKYSLVTPSSRSHINESHLRRYMGALNELDHWLHRTRQAEQMHLAERERLLAELERMQLEDNEKVERLEEIFRSTILRGTQPSERLRLVTETALKHMRAKRDALSATRLILIIKQHDNSYIKKKVDEIEAISGEVKLETYLSADNDVQQMVTTLNHKNAELERMCTLVKTKIHTISHLRCRRKLLNRRFREAKDELRERRKRQIALRDEIKEVRREGGIMCYPKLLADFDRTEKFIAIKQESIEELKTQYDNLLRRIDKIELKILESNKSEIMSRSD</sequence>
<dbReference type="STRING" id="7238.B4HX56"/>
<dbReference type="Pfam" id="PF13870">
    <property type="entry name" value="CCDC113_CCDC96_CC"/>
    <property type="match status" value="1"/>
</dbReference>
<feature type="compositionally biased region" description="Low complexity" evidence="2">
    <location>
        <begin position="82"/>
        <end position="91"/>
    </location>
</feature>
<dbReference type="AlphaFoldDB" id="B4HX56"/>
<organism evidence="5">
    <name type="scientific">Drosophila sechellia</name>
    <name type="common">Fruit fly</name>
    <dbReference type="NCBI Taxonomy" id="7238"/>
    <lineage>
        <taxon>Eukaryota</taxon>
        <taxon>Metazoa</taxon>
        <taxon>Ecdysozoa</taxon>
        <taxon>Arthropoda</taxon>
        <taxon>Hexapoda</taxon>
        <taxon>Insecta</taxon>
        <taxon>Pterygota</taxon>
        <taxon>Neoptera</taxon>
        <taxon>Endopterygota</taxon>
        <taxon>Diptera</taxon>
        <taxon>Brachycera</taxon>
        <taxon>Muscomorpha</taxon>
        <taxon>Ephydroidea</taxon>
        <taxon>Drosophilidae</taxon>
        <taxon>Drosophila</taxon>
        <taxon>Sophophora</taxon>
    </lineage>
</organism>
<feature type="region of interest" description="Disordered" evidence="2">
    <location>
        <begin position="1"/>
        <end position="22"/>
    </location>
</feature>
<proteinExistence type="predicted"/>
<evidence type="ECO:0000256" key="2">
    <source>
        <dbReference type="SAM" id="MobiDB-lite"/>
    </source>
</evidence>
<feature type="domain" description="CCDC113/CCDC96 coiled-coil" evidence="3">
    <location>
        <begin position="326"/>
        <end position="487"/>
    </location>
</feature>
<dbReference type="Proteomes" id="UP000001292">
    <property type="component" value="Unassembled WGS sequence"/>
</dbReference>
<evidence type="ECO:0000313" key="5">
    <source>
        <dbReference type="Proteomes" id="UP000001292"/>
    </source>
</evidence>
<gene>
    <name evidence="4" type="primary">Dsec\GM19094</name>
    <name evidence="4" type="ORF">Dsec_GM19094</name>
</gene>
<feature type="region of interest" description="Disordered" evidence="2">
    <location>
        <begin position="82"/>
        <end position="121"/>
    </location>
</feature>
<dbReference type="SMR" id="B4HX56"/>
<evidence type="ECO:0000256" key="1">
    <source>
        <dbReference type="SAM" id="Coils"/>
    </source>
</evidence>
<accession>B4HX56</accession>
<protein>
    <submittedName>
        <fullName evidence="4">GM19094</fullName>
    </submittedName>
</protein>
<keyword evidence="5" id="KW-1185">Reference proteome</keyword>
<evidence type="ECO:0000259" key="3">
    <source>
        <dbReference type="Pfam" id="PF13870"/>
    </source>
</evidence>
<dbReference type="InterPro" id="IPR025254">
    <property type="entry name" value="CCDC113/CCDC96_CC"/>
</dbReference>
<keyword evidence="1" id="KW-0175">Coiled coil</keyword>